<dbReference type="InterPro" id="IPR025383">
    <property type="entry name" value="MrpA_C/MbhD"/>
</dbReference>
<evidence type="ECO:0000313" key="10">
    <source>
        <dbReference type="EMBL" id="PDH40822.1"/>
    </source>
</evidence>
<feature type="transmembrane region" description="Helical" evidence="7">
    <location>
        <begin position="89"/>
        <end position="107"/>
    </location>
</feature>
<dbReference type="Pfam" id="PF13244">
    <property type="entry name" value="MbhD"/>
    <property type="match status" value="1"/>
</dbReference>
<feature type="transmembrane region" description="Helical" evidence="7">
    <location>
        <begin position="157"/>
        <end position="174"/>
    </location>
</feature>
<protein>
    <submittedName>
        <fullName evidence="10">Cation:proton antiporter</fullName>
    </submittedName>
</protein>
<feature type="transmembrane region" description="Helical" evidence="7">
    <location>
        <begin position="6"/>
        <end position="24"/>
    </location>
</feature>
<comment type="caution">
    <text evidence="10">The sequence shown here is derived from an EMBL/GenBank/DDBJ whole genome shotgun (WGS) entry which is preliminary data.</text>
</comment>
<keyword evidence="4 7" id="KW-0812">Transmembrane</keyword>
<evidence type="ECO:0000256" key="5">
    <source>
        <dbReference type="ARBA" id="ARBA00022989"/>
    </source>
</evidence>
<dbReference type="PANTHER" id="PTHR43373">
    <property type="entry name" value="NA(+)/H(+) ANTIPORTER SUBUNIT"/>
    <property type="match status" value="1"/>
</dbReference>
<feature type="domain" description="MrpA C-terminal/MbhE" evidence="9">
    <location>
        <begin position="119"/>
        <end position="171"/>
    </location>
</feature>
<accession>A0A2A5WWF9</accession>
<sequence length="196" mass="20621">MIELIANNVLLLFLAIVAVAVVRVRQLLVSVMLFGIYSLLSAAIFVVMLAADVAFTEAAVGAGIATVLMLAALARLPGEKEEARARGQFWPLVLVVATGALLIYGTIDMPGFGKADNVAHRGVAMQYVERAPKETGIPNMVTSILASYRGLDTLGEVLVIFTAGLGVLLVLGGVHTKIASPLRPDAVGIRDGERRG</sequence>
<evidence type="ECO:0000256" key="1">
    <source>
        <dbReference type="ARBA" id="ARBA00004651"/>
    </source>
</evidence>
<keyword evidence="2" id="KW-0813">Transport</keyword>
<evidence type="ECO:0000256" key="2">
    <source>
        <dbReference type="ARBA" id="ARBA00022448"/>
    </source>
</evidence>
<organism evidence="10 11">
    <name type="scientific">OM182 bacterium MED-G24</name>
    <dbReference type="NCBI Taxonomy" id="1986255"/>
    <lineage>
        <taxon>Bacteria</taxon>
        <taxon>Pseudomonadati</taxon>
        <taxon>Pseudomonadota</taxon>
        <taxon>Gammaproteobacteria</taxon>
        <taxon>OMG group</taxon>
        <taxon>OM182 clade</taxon>
    </lineage>
</organism>
<dbReference type="NCBIfam" id="NF009159">
    <property type="entry name" value="PRK12504.1"/>
    <property type="match status" value="1"/>
</dbReference>
<evidence type="ECO:0000256" key="7">
    <source>
        <dbReference type="SAM" id="Phobius"/>
    </source>
</evidence>
<dbReference type="EMBL" id="NTKD01000008">
    <property type="protein sequence ID" value="PDH40822.1"/>
    <property type="molecule type" value="Genomic_DNA"/>
</dbReference>
<dbReference type="Pfam" id="PF20501">
    <property type="entry name" value="MbhE"/>
    <property type="match status" value="1"/>
</dbReference>
<keyword evidence="6 7" id="KW-0472">Membrane</keyword>
<feature type="transmembrane region" description="Helical" evidence="7">
    <location>
        <begin position="57"/>
        <end position="77"/>
    </location>
</feature>
<comment type="subcellular location">
    <subcellularLocation>
        <location evidence="1">Cell membrane</location>
        <topology evidence="1">Multi-pass membrane protein</topology>
    </subcellularLocation>
</comment>
<evidence type="ECO:0000256" key="6">
    <source>
        <dbReference type="ARBA" id="ARBA00023136"/>
    </source>
</evidence>
<dbReference type="Proteomes" id="UP000219327">
    <property type="component" value="Unassembled WGS sequence"/>
</dbReference>
<dbReference type="PANTHER" id="PTHR43373:SF1">
    <property type="entry name" value="NA(+)_H(+) ANTIPORTER SUBUNIT A"/>
    <property type="match status" value="1"/>
</dbReference>
<keyword evidence="5 7" id="KW-1133">Transmembrane helix</keyword>
<gene>
    <name evidence="10" type="ORF">CNE99_02685</name>
</gene>
<keyword evidence="3" id="KW-1003">Cell membrane</keyword>
<reference evidence="10 11" key="1">
    <citation type="submission" date="2017-08" db="EMBL/GenBank/DDBJ databases">
        <title>Fine stratification of microbial communities through a metagenomic profile of the photic zone.</title>
        <authorList>
            <person name="Haro-Moreno J.M."/>
            <person name="Lopez-Perez M."/>
            <person name="De La Torre J."/>
            <person name="Picazo A."/>
            <person name="Camacho A."/>
            <person name="Rodriguez-Valera F."/>
        </authorList>
    </citation>
    <scope>NUCLEOTIDE SEQUENCE [LARGE SCALE GENOMIC DNA]</scope>
    <source>
        <strain evidence="10">MED-G24</strain>
    </source>
</reference>
<evidence type="ECO:0000313" key="11">
    <source>
        <dbReference type="Proteomes" id="UP000219327"/>
    </source>
</evidence>
<feature type="transmembrane region" description="Helical" evidence="7">
    <location>
        <begin position="31"/>
        <end position="51"/>
    </location>
</feature>
<dbReference type="InterPro" id="IPR050616">
    <property type="entry name" value="CPA3_Na-H_Antiporter_A"/>
</dbReference>
<evidence type="ECO:0000259" key="8">
    <source>
        <dbReference type="Pfam" id="PF13244"/>
    </source>
</evidence>
<dbReference type="InterPro" id="IPR046806">
    <property type="entry name" value="MrpA_C/MbhE"/>
</dbReference>
<dbReference type="AlphaFoldDB" id="A0A2A5WWF9"/>
<proteinExistence type="predicted"/>
<evidence type="ECO:0000256" key="4">
    <source>
        <dbReference type="ARBA" id="ARBA00022692"/>
    </source>
</evidence>
<dbReference type="GO" id="GO:0005886">
    <property type="term" value="C:plasma membrane"/>
    <property type="evidence" value="ECO:0007669"/>
    <property type="project" value="UniProtKB-SubCell"/>
</dbReference>
<name>A0A2A5WWF9_9GAMM</name>
<evidence type="ECO:0000259" key="9">
    <source>
        <dbReference type="Pfam" id="PF20501"/>
    </source>
</evidence>
<feature type="domain" description="MrpA C-terminal/MbhD" evidence="8">
    <location>
        <begin position="12"/>
        <end position="77"/>
    </location>
</feature>
<evidence type="ECO:0000256" key="3">
    <source>
        <dbReference type="ARBA" id="ARBA00022475"/>
    </source>
</evidence>